<proteinExistence type="predicted"/>
<evidence type="ECO:0000313" key="2">
    <source>
        <dbReference type="EMBL" id="MUH37505.1"/>
    </source>
</evidence>
<gene>
    <name evidence="2" type="ORF">D9O36_16765</name>
</gene>
<dbReference type="RefSeq" id="WP_155600780.1">
    <property type="nucleotide sequence ID" value="NZ_RCNR01000042.1"/>
</dbReference>
<reference evidence="2 3" key="1">
    <citation type="journal article" date="2019" name="Mar. Drugs">
        <title>Comparative Genomics and CAZyme Genome Repertoires of Marine Zobellia amurskyensis KMM 3526(T) and Zobellia laminariae KMM 3676(T).</title>
        <authorList>
            <person name="Chernysheva N."/>
            <person name="Bystritskaya E."/>
            <person name="Stenkova A."/>
            <person name="Golovkin I."/>
            <person name="Nedashkovskaya O."/>
            <person name="Isaeva M."/>
        </authorList>
    </citation>
    <scope>NUCLEOTIDE SEQUENCE [LARGE SCALE GENOMIC DNA]</scope>
    <source>
        <strain evidence="2 3">KMM 3526</strain>
    </source>
</reference>
<accession>A0A7X3D3B4</accession>
<dbReference type="Proteomes" id="UP000540519">
    <property type="component" value="Unassembled WGS sequence"/>
</dbReference>
<dbReference type="AlphaFoldDB" id="A0A7X3D3B4"/>
<organism evidence="2 3">
    <name type="scientific">Zobellia amurskyensis</name>
    <dbReference type="NCBI Taxonomy" id="248905"/>
    <lineage>
        <taxon>Bacteria</taxon>
        <taxon>Pseudomonadati</taxon>
        <taxon>Bacteroidota</taxon>
        <taxon>Flavobacteriia</taxon>
        <taxon>Flavobacteriales</taxon>
        <taxon>Flavobacteriaceae</taxon>
        <taxon>Zobellia</taxon>
    </lineage>
</organism>
<evidence type="ECO:0000313" key="3">
    <source>
        <dbReference type="Proteomes" id="UP000540519"/>
    </source>
</evidence>
<feature type="signal peptide" evidence="1">
    <location>
        <begin position="1"/>
        <end position="18"/>
    </location>
</feature>
<dbReference type="OrthoDB" id="6400902at2"/>
<keyword evidence="1" id="KW-0732">Signal</keyword>
<protein>
    <submittedName>
        <fullName evidence="2">Uncharacterized protein</fullName>
    </submittedName>
</protein>
<keyword evidence="3" id="KW-1185">Reference proteome</keyword>
<sequence>MIRIAFVFLLLAPHLCNAQFGSPIAFSDSHEKTVLEASPEFYILDWQPNTALHISETPLEIVTDSVGAQKVNLFRDAKGAPILYSSNIITPVCADGDCKFMHITLYWTLLGDYAGFDRSVQEPLTKHDHDEFLFSDYWKLHDLLRDHNSILKRRAIDELVTKPKPSKIEGVDALSGATVKEVKESVVSGALYSCYVAWHLVHGKIKEQIKAYTVQQQDEAMLVQMLNSGHTNYQMYALENFDENQYKANFSRISELFKSSIPLVRSYIIKNLSDSFSQSPSAMQPFWDALPYIDINTRSLLLQHIDFASDATVAHISTQLSVLTKNQLLKYLEHLGSKKAISSEVLKNLEHFSASNKEKNAYLVTQFLEDNS</sequence>
<name>A0A7X3D3B4_9FLAO</name>
<comment type="caution">
    <text evidence="2">The sequence shown here is derived from an EMBL/GenBank/DDBJ whole genome shotgun (WGS) entry which is preliminary data.</text>
</comment>
<evidence type="ECO:0000256" key="1">
    <source>
        <dbReference type="SAM" id="SignalP"/>
    </source>
</evidence>
<dbReference type="EMBL" id="RCNR01000042">
    <property type="protein sequence ID" value="MUH37505.1"/>
    <property type="molecule type" value="Genomic_DNA"/>
</dbReference>
<feature type="chain" id="PRO_5031508079" evidence="1">
    <location>
        <begin position="19"/>
        <end position="372"/>
    </location>
</feature>